<dbReference type="HOGENOM" id="CLU_1163506_0_0_1"/>
<name>J8ZY73_EDHAE</name>
<dbReference type="VEuPathDB" id="MicrosporidiaDB:EDEG_01215"/>
<evidence type="ECO:0000313" key="2">
    <source>
        <dbReference type="Proteomes" id="UP000003163"/>
    </source>
</evidence>
<sequence length="239" mass="28258">EINNNADLDKIKIYKNFLLILSSIKYQLRLYAESFPPNCAFGLRNLLSSDLFTLLSRFEEISAVKSEEQSRNVSETTEKWHHFFYVYKSNEYWDLCDQCEKLTAEILKLLIQQPILLKSVEIMNLVGLESNFDFLVSLFDFSKISIYHFYIYRKKTQEQEQAQEQPQQKNTLNLQTIEKYIQALHANLKNEASITYDDFLFVLGQFEINLSKDNSDKNFLLNQIDHLLNFCLYKKIISN</sequence>
<dbReference type="EMBL" id="AFBI03000017">
    <property type="protein sequence ID" value="EJW04578.1"/>
    <property type="molecule type" value="Genomic_DNA"/>
</dbReference>
<organism evidence="1 2">
    <name type="scientific">Edhazardia aedis (strain USNM 41457)</name>
    <name type="common">Microsporidian parasite</name>
    <dbReference type="NCBI Taxonomy" id="1003232"/>
    <lineage>
        <taxon>Eukaryota</taxon>
        <taxon>Fungi</taxon>
        <taxon>Fungi incertae sedis</taxon>
        <taxon>Microsporidia</taxon>
        <taxon>Edhazardia</taxon>
    </lineage>
</organism>
<feature type="non-terminal residue" evidence="1">
    <location>
        <position position="1"/>
    </location>
</feature>
<reference evidence="2" key="2">
    <citation type="submission" date="2015-07" db="EMBL/GenBank/DDBJ databases">
        <title>Contrasting host-pathogen interactions and genome evolution in two generalist and specialist microsporidian pathogens of mosquitoes.</title>
        <authorList>
            <consortium name="The Broad Institute Genomics Platform"/>
            <consortium name="The Broad Institute Genome Sequencing Center for Infectious Disease"/>
            <person name="Cuomo C.A."/>
            <person name="Sanscrainte N.D."/>
            <person name="Goldberg J.M."/>
            <person name="Heiman D."/>
            <person name="Young S."/>
            <person name="Zeng Q."/>
            <person name="Becnel J.J."/>
            <person name="Birren B.W."/>
        </authorList>
    </citation>
    <scope>NUCLEOTIDE SEQUENCE [LARGE SCALE GENOMIC DNA]</scope>
    <source>
        <strain evidence="2">USNM 41457</strain>
    </source>
</reference>
<dbReference type="InParanoid" id="J8ZY73"/>
<protein>
    <submittedName>
        <fullName evidence="1">Uncharacterized protein</fullName>
    </submittedName>
</protein>
<evidence type="ECO:0000313" key="1">
    <source>
        <dbReference type="EMBL" id="EJW04578.1"/>
    </source>
</evidence>
<accession>J8ZY73</accession>
<dbReference type="AlphaFoldDB" id="J8ZY73"/>
<reference evidence="1 2" key="1">
    <citation type="submission" date="2011-08" db="EMBL/GenBank/DDBJ databases">
        <authorList>
            <person name="Liu Z.J."/>
            <person name="Shi F.L."/>
            <person name="Lu J.Q."/>
            <person name="Li M."/>
            <person name="Wang Z.L."/>
        </authorList>
    </citation>
    <scope>NUCLEOTIDE SEQUENCE [LARGE SCALE GENOMIC DNA]</scope>
    <source>
        <strain evidence="1 2">USNM 41457</strain>
    </source>
</reference>
<gene>
    <name evidence="1" type="ORF">EDEG_01215</name>
</gene>
<dbReference type="Proteomes" id="UP000003163">
    <property type="component" value="Unassembled WGS sequence"/>
</dbReference>
<keyword evidence="2" id="KW-1185">Reference proteome</keyword>
<comment type="caution">
    <text evidence="1">The sequence shown here is derived from an EMBL/GenBank/DDBJ whole genome shotgun (WGS) entry which is preliminary data.</text>
</comment>
<proteinExistence type="predicted"/>